<organism evidence="2 3">
    <name type="scientific">Cymbomonas tetramitiformis</name>
    <dbReference type="NCBI Taxonomy" id="36881"/>
    <lineage>
        <taxon>Eukaryota</taxon>
        <taxon>Viridiplantae</taxon>
        <taxon>Chlorophyta</taxon>
        <taxon>Pyramimonadophyceae</taxon>
        <taxon>Pyramimonadales</taxon>
        <taxon>Pyramimonadaceae</taxon>
        <taxon>Cymbomonas</taxon>
    </lineage>
</organism>
<reference evidence="2 3" key="1">
    <citation type="journal article" date="2015" name="Genome Biol. Evol.">
        <title>Comparative Genomics of a Bacterivorous Green Alga Reveals Evolutionary Causalities and Consequences of Phago-Mixotrophic Mode of Nutrition.</title>
        <authorList>
            <person name="Burns J.A."/>
            <person name="Paasch A."/>
            <person name="Narechania A."/>
            <person name="Kim E."/>
        </authorList>
    </citation>
    <scope>NUCLEOTIDE SEQUENCE [LARGE SCALE GENOMIC DNA]</scope>
    <source>
        <strain evidence="2 3">PLY_AMNH</strain>
    </source>
</reference>
<proteinExistence type="predicted"/>
<gene>
    <name evidence="2" type="ORF">CYMTET_26069</name>
</gene>
<dbReference type="AlphaFoldDB" id="A0AAE0KYJ6"/>
<evidence type="ECO:0000313" key="3">
    <source>
        <dbReference type="Proteomes" id="UP001190700"/>
    </source>
</evidence>
<comment type="caution">
    <text evidence="2">The sequence shown here is derived from an EMBL/GenBank/DDBJ whole genome shotgun (WGS) entry which is preliminary data.</text>
</comment>
<keyword evidence="1" id="KW-0812">Transmembrane</keyword>
<keyword evidence="1" id="KW-1133">Transmembrane helix</keyword>
<dbReference type="EMBL" id="LGRX02014059">
    <property type="protein sequence ID" value="KAK3265234.1"/>
    <property type="molecule type" value="Genomic_DNA"/>
</dbReference>
<keyword evidence="1" id="KW-0472">Membrane</keyword>
<sequence>VTKLTSSQEKHAQEHEQAIRRLNDPSALCYQTAVRGLMTPLDNMLVEMGKEIDDDIKACINEIKCTMYCGLFRFDHQKLLEDIYEIHTKYEYRVIPPSLVKLVTLEVNMLLVLIPATMVYEVKARFPLYWLAATGTFMMHMLISGLLAFTEMLQDPYSHSLFESLHVPSLFQETDIFAQNILSANLQAQPVSEPQHVTVTFHGDTPPHLGVAPPAGPRPSCMMMG</sequence>
<accession>A0AAE0KYJ6</accession>
<keyword evidence="3" id="KW-1185">Reference proteome</keyword>
<name>A0AAE0KYJ6_9CHLO</name>
<dbReference type="Proteomes" id="UP001190700">
    <property type="component" value="Unassembled WGS sequence"/>
</dbReference>
<feature type="non-terminal residue" evidence="2">
    <location>
        <position position="1"/>
    </location>
</feature>
<evidence type="ECO:0000313" key="2">
    <source>
        <dbReference type="EMBL" id="KAK3265234.1"/>
    </source>
</evidence>
<feature type="transmembrane region" description="Helical" evidence="1">
    <location>
        <begin position="126"/>
        <end position="149"/>
    </location>
</feature>
<evidence type="ECO:0000256" key="1">
    <source>
        <dbReference type="SAM" id="Phobius"/>
    </source>
</evidence>
<protein>
    <submittedName>
        <fullName evidence="2">Uncharacterized protein</fullName>
    </submittedName>
</protein>